<dbReference type="GeneID" id="101562540"/>
<dbReference type="GO" id="GO:0007015">
    <property type="term" value="P:actin filament organization"/>
    <property type="evidence" value="ECO:0007669"/>
    <property type="project" value="TreeGrafter"/>
</dbReference>
<evidence type="ECO:0000256" key="3">
    <source>
        <dbReference type="ARBA" id="ARBA00022490"/>
    </source>
</evidence>
<dbReference type="InterPro" id="IPR015943">
    <property type="entry name" value="WD40/YVTN_repeat-like_dom_sf"/>
</dbReference>
<dbReference type="Pfam" id="PF00400">
    <property type="entry name" value="WD40"/>
    <property type="match status" value="3"/>
</dbReference>
<keyword evidence="5 12" id="KW-0853">WD repeat</keyword>
<gene>
    <name evidence="18" type="primary">Coro1b</name>
</gene>
<name>A0A6P3EZX2_OCTDE</name>
<dbReference type="GO" id="GO:0016477">
    <property type="term" value="P:cell migration"/>
    <property type="evidence" value="ECO:0007669"/>
    <property type="project" value="TreeGrafter"/>
</dbReference>
<dbReference type="SMART" id="SM00320">
    <property type="entry name" value="WD40"/>
    <property type="match status" value="3"/>
</dbReference>
<keyword evidence="17" id="KW-1185">Reference proteome</keyword>
<dbReference type="InterPro" id="IPR036322">
    <property type="entry name" value="WD40_repeat_dom_sf"/>
</dbReference>
<dbReference type="Pfam" id="PF08953">
    <property type="entry name" value="DUF1899"/>
    <property type="match status" value="1"/>
</dbReference>
<dbReference type="SMART" id="SM01167">
    <property type="entry name" value="DUF1900"/>
    <property type="match status" value="1"/>
</dbReference>
<accession>A0A6P3EZX2</accession>
<evidence type="ECO:0000256" key="11">
    <source>
        <dbReference type="ARBA" id="ARBA00046901"/>
    </source>
</evidence>
<keyword evidence="9" id="KW-0206">Cytoskeleton</keyword>
<organism evidence="17 18">
    <name type="scientific">Octodon degus</name>
    <name type="common">Degu</name>
    <name type="synonym">Sciurus degus</name>
    <dbReference type="NCBI Taxonomy" id="10160"/>
    <lineage>
        <taxon>Eukaryota</taxon>
        <taxon>Metazoa</taxon>
        <taxon>Chordata</taxon>
        <taxon>Craniata</taxon>
        <taxon>Vertebrata</taxon>
        <taxon>Euteleostomi</taxon>
        <taxon>Mammalia</taxon>
        <taxon>Eutheria</taxon>
        <taxon>Euarchontoglires</taxon>
        <taxon>Glires</taxon>
        <taxon>Rodentia</taxon>
        <taxon>Hystricomorpha</taxon>
        <taxon>Octodontidae</taxon>
        <taxon>Octodon</taxon>
    </lineage>
</organism>
<keyword evidence="7 14" id="KW-0175">Coiled coil</keyword>
<dbReference type="PROSITE" id="PS50082">
    <property type="entry name" value="WD_REPEATS_2"/>
    <property type="match status" value="2"/>
</dbReference>
<evidence type="ECO:0000256" key="1">
    <source>
        <dbReference type="ARBA" id="ARBA00004529"/>
    </source>
</evidence>
<dbReference type="AlphaFoldDB" id="A0A6P3EZX2"/>
<keyword evidence="6 13" id="KW-0677">Repeat</keyword>
<comment type="subcellular location">
    <subcellularLocation>
        <location evidence="1">Cytoplasm</location>
        <location evidence="1">Cytoskeleton</location>
        <location evidence="1">Stress fiber</location>
    </subcellularLocation>
</comment>
<evidence type="ECO:0000256" key="12">
    <source>
        <dbReference type="PROSITE-ProRule" id="PRU00221"/>
    </source>
</evidence>
<proteinExistence type="inferred from homology"/>
<dbReference type="GO" id="GO:0001725">
    <property type="term" value="C:stress fiber"/>
    <property type="evidence" value="ECO:0007669"/>
    <property type="project" value="UniProtKB-SubCell"/>
</dbReference>
<dbReference type="Proteomes" id="UP000515203">
    <property type="component" value="Unplaced"/>
</dbReference>
<comment type="function">
    <text evidence="10">Regulates leading edge dynamics and cell motility in fibroblasts. May be involved in cytokinesis and signal transduction.</text>
</comment>
<evidence type="ECO:0000256" key="4">
    <source>
        <dbReference type="ARBA" id="ARBA00022553"/>
    </source>
</evidence>
<feature type="repeat" description="WD" evidence="12">
    <location>
        <begin position="128"/>
        <end position="170"/>
    </location>
</feature>
<dbReference type="InParanoid" id="A0A6P3EZX2"/>
<keyword evidence="8" id="KW-0009">Actin-binding</keyword>
<comment type="subunit">
    <text evidence="11">Forms homooligomers, but does not form complexes with the other coronins. Interacts with Arp2/3 complex components, including ACTR2, ARPC1B and ARPC2. Binds actin.</text>
</comment>
<reference evidence="18" key="1">
    <citation type="submission" date="2025-08" db="UniProtKB">
        <authorList>
            <consortium name="RefSeq"/>
        </authorList>
    </citation>
    <scope>IDENTIFICATION</scope>
</reference>
<evidence type="ECO:0000256" key="14">
    <source>
        <dbReference type="SAM" id="Coils"/>
    </source>
</evidence>
<dbReference type="InterPro" id="IPR019775">
    <property type="entry name" value="WD40_repeat_CS"/>
</dbReference>
<dbReference type="PANTHER" id="PTHR10856">
    <property type="entry name" value="CORONIN"/>
    <property type="match status" value="1"/>
</dbReference>
<dbReference type="CTD" id="57175"/>
<feature type="compositionally biased region" description="Low complexity" evidence="15">
    <location>
        <begin position="364"/>
        <end position="387"/>
    </location>
</feature>
<dbReference type="InterPro" id="IPR015505">
    <property type="entry name" value="Coronin"/>
</dbReference>
<dbReference type="PROSITE" id="PS50294">
    <property type="entry name" value="WD_REPEATS_REGION"/>
    <property type="match status" value="2"/>
</dbReference>
<dbReference type="InterPro" id="IPR015048">
    <property type="entry name" value="DUF1899"/>
</dbReference>
<evidence type="ECO:0000256" key="13">
    <source>
        <dbReference type="RuleBase" id="RU280818"/>
    </source>
</evidence>
<dbReference type="InterPro" id="IPR001680">
    <property type="entry name" value="WD40_rpt"/>
</dbReference>
<dbReference type="RefSeq" id="XP_004627401.1">
    <property type="nucleotide sequence ID" value="XM_004627344.2"/>
</dbReference>
<dbReference type="PROSITE" id="PS00678">
    <property type="entry name" value="WD_REPEATS_1"/>
    <property type="match status" value="1"/>
</dbReference>
<feature type="region of interest" description="Disordered" evidence="15">
    <location>
        <begin position="353"/>
        <end position="393"/>
    </location>
</feature>
<dbReference type="Pfam" id="PF16300">
    <property type="entry name" value="WD40_4"/>
    <property type="match status" value="1"/>
</dbReference>
<evidence type="ECO:0000256" key="8">
    <source>
        <dbReference type="ARBA" id="ARBA00023203"/>
    </source>
</evidence>
<evidence type="ECO:0000256" key="9">
    <source>
        <dbReference type="ARBA" id="ARBA00023212"/>
    </source>
</evidence>
<keyword evidence="3" id="KW-0963">Cytoplasm</keyword>
<dbReference type="FunCoup" id="A0A6P3EZX2">
    <property type="interactions" value="1596"/>
</dbReference>
<protein>
    <recommendedName>
        <fullName evidence="13">Coronin</fullName>
    </recommendedName>
</protein>
<evidence type="ECO:0000313" key="17">
    <source>
        <dbReference type="Proteomes" id="UP000515203"/>
    </source>
</evidence>
<feature type="coiled-coil region" evidence="14">
    <location>
        <begin position="397"/>
        <end position="431"/>
    </location>
</feature>
<dbReference type="PANTHER" id="PTHR10856:SF24">
    <property type="entry name" value="CORONIN-1B"/>
    <property type="match status" value="1"/>
</dbReference>
<evidence type="ECO:0000256" key="7">
    <source>
        <dbReference type="ARBA" id="ARBA00023054"/>
    </source>
</evidence>
<evidence type="ECO:0000256" key="15">
    <source>
        <dbReference type="SAM" id="MobiDB-lite"/>
    </source>
</evidence>
<dbReference type="SMART" id="SM01166">
    <property type="entry name" value="DUF1899"/>
    <property type="match status" value="1"/>
</dbReference>
<evidence type="ECO:0000256" key="2">
    <source>
        <dbReference type="ARBA" id="ARBA00009482"/>
    </source>
</evidence>
<evidence type="ECO:0000256" key="5">
    <source>
        <dbReference type="ARBA" id="ARBA00022574"/>
    </source>
</evidence>
<comment type="similarity">
    <text evidence="2 13">Belongs to the WD repeat coronin family.</text>
</comment>
<dbReference type="OrthoDB" id="1850764at2759"/>
<sequence length="433" mass="48184">MSFRKVVRQSKFRHVFGQPVKNDQCYEDIRVSRVTWDSTFCAVNPRFLAVIVEASGGGAFLVLPLNKTGRIDKAYPTVCGHTGPVLDIDWCPHNDEVIASGSEDCTVMVWQIPENGLVSPLTEPVVVLEGHTKRVGIITWHPTARNVLLSAGCDNVVLIWNVGTAEELYRLDTQHPDLIYNVSWNRNGSLFCTACKDKRMRIIDPRRGTLVAEREKAHEGARPMRAIFLADGKVFTTGFSRMSERQLALWDPFLNTFTSKEPQRGMGSMPKRGLEVSKCEIARFYKLHERKCEPIVMTVPRKSDLFQDDLYPDTAGPEAALEAEEWVSGQDADPILISLREAYVPSKQRDLKVSRRNVLSDSRPAGSSWPGASTSAATTADSTPSGSLTGAEEAGKLEEILQKLRALQALIKEQGDRISRLEEQLGRMENGDA</sequence>
<feature type="domain" description="DUF1899" evidence="16">
    <location>
        <begin position="5"/>
        <end position="69"/>
    </location>
</feature>
<evidence type="ECO:0000313" key="18">
    <source>
        <dbReference type="RefSeq" id="XP_004627401.1"/>
    </source>
</evidence>
<evidence type="ECO:0000259" key="16">
    <source>
        <dbReference type="SMART" id="SM01166"/>
    </source>
</evidence>
<feature type="repeat" description="WD" evidence="12">
    <location>
        <begin position="78"/>
        <end position="120"/>
    </location>
</feature>
<dbReference type="SUPFAM" id="SSF50978">
    <property type="entry name" value="WD40 repeat-like"/>
    <property type="match status" value="1"/>
</dbReference>
<keyword evidence="4" id="KW-0597">Phosphoprotein</keyword>
<dbReference type="Gene3D" id="2.130.10.10">
    <property type="entry name" value="YVTN repeat-like/Quinoprotein amine dehydrogenase"/>
    <property type="match status" value="1"/>
</dbReference>
<evidence type="ECO:0000256" key="10">
    <source>
        <dbReference type="ARBA" id="ARBA00024891"/>
    </source>
</evidence>
<evidence type="ECO:0000256" key="6">
    <source>
        <dbReference type="ARBA" id="ARBA00022737"/>
    </source>
</evidence>
<dbReference type="GO" id="GO:0051015">
    <property type="term" value="F:actin filament binding"/>
    <property type="evidence" value="ECO:0007669"/>
    <property type="project" value="TreeGrafter"/>
</dbReference>
<dbReference type="FunFam" id="2.130.10.10:FF:000962">
    <property type="entry name" value="Coronin"/>
    <property type="match status" value="1"/>
</dbReference>